<comment type="caution">
    <text evidence="3">The sequence shown here is derived from an EMBL/GenBank/DDBJ whole genome shotgun (WGS) entry which is preliminary data.</text>
</comment>
<dbReference type="eggNOG" id="COG2834">
    <property type="taxonomic scope" value="Bacteria"/>
</dbReference>
<dbReference type="PANTHER" id="PTHR35869:SF1">
    <property type="entry name" value="OUTER-MEMBRANE LIPOPROTEIN CARRIER PROTEIN"/>
    <property type="match status" value="1"/>
</dbReference>
<dbReference type="InterPro" id="IPR029046">
    <property type="entry name" value="LolA/LolB/LppX"/>
</dbReference>
<organism evidence="3 4">
    <name type="scientific">Novosphingobium nitrogenifigens DSM 19370</name>
    <dbReference type="NCBI Taxonomy" id="983920"/>
    <lineage>
        <taxon>Bacteria</taxon>
        <taxon>Pseudomonadati</taxon>
        <taxon>Pseudomonadota</taxon>
        <taxon>Alphaproteobacteria</taxon>
        <taxon>Sphingomonadales</taxon>
        <taxon>Sphingomonadaceae</taxon>
        <taxon>Novosphingobium</taxon>
    </lineage>
</organism>
<feature type="signal peptide" evidence="2">
    <location>
        <begin position="1"/>
        <end position="43"/>
    </location>
</feature>
<dbReference type="AlphaFoldDB" id="F1ZCC9"/>
<dbReference type="STRING" id="983920.Y88_2990"/>
<keyword evidence="1 2" id="KW-0732">Signal</keyword>
<dbReference type="Pfam" id="PF03548">
    <property type="entry name" value="LolA"/>
    <property type="match status" value="1"/>
</dbReference>
<gene>
    <name evidence="3" type="ORF">Y88_2990</name>
</gene>
<keyword evidence="4" id="KW-1185">Reference proteome</keyword>
<feature type="chain" id="PRO_5003272832" evidence="2">
    <location>
        <begin position="44"/>
        <end position="231"/>
    </location>
</feature>
<evidence type="ECO:0000313" key="4">
    <source>
        <dbReference type="Proteomes" id="UP000004728"/>
    </source>
</evidence>
<accession>F1ZCC9</accession>
<keyword evidence="3" id="KW-0449">Lipoprotein</keyword>
<reference evidence="3 4" key="1">
    <citation type="journal article" date="2012" name="J. Bacteriol.">
        <title>Draft Genome Sequence of Novosphingobium nitrogenifigens Y88T.</title>
        <authorList>
            <person name="Strabala T.J."/>
            <person name="Macdonald L."/>
            <person name="Liu V."/>
            <person name="Smit A.M."/>
        </authorList>
    </citation>
    <scope>NUCLEOTIDE SEQUENCE [LARGE SCALE GENOMIC DNA]</scope>
    <source>
        <strain evidence="3 4">DSM 19370</strain>
    </source>
</reference>
<protein>
    <submittedName>
        <fullName evidence="3">Outer membrane lipoprotein carrier protein LolA</fullName>
    </submittedName>
</protein>
<dbReference type="Proteomes" id="UP000004728">
    <property type="component" value="Unassembled WGS sequence"/>
</dbReference>
<dbReference type="InParanoid" id="F1ZCC9"/>
<dbReference type="InterPro" id="IPR004564">
    <property type="entry name" value="OM_lipoprot_carrier_LolA-like"/>
</dbReference>
<name>F1ZCC9_9SPHN</name>
<dbReference type="Gene3D" id="2.50.20.10">
    <property type="entry name" value="Lipoprotein localisation LolA/LolB/LppX"/>
    <property type="match status" value="1"/>
</dbReference>
<evidence type="ECO:0000256" key="1">
    <source>
        <dbReference type="ARBA" id="ARBA00022729"/>
    </source>
</evidence>
<evidence type="ECO:0000313" key="3">
    <source>
        <dbReference type="EMBL" id="EGD57664.1"/>
    </source>
</evidence>
<proteinExistence type="predicted"/>
<dbReference type="SUPFAM" id="SSF89392">
    <property type="entry name" value="Prokaryotic lipoproteins and lipoprotein localization factors"/>
    <property type="match status" value="1"/>
</dbReference>
<dbReference type="PANTHER" id="PTHR35869">
    <property type="entry name" value="OUTER-MEMBRANE LIPOPROTEIN CARRIER PROTEIN"/>
    <property type="match status" value="1"/>
</dbReference>
<dbReference type="EMBL" id="AEWJ01000054">
    <property type="protein sequence ID" value="EGD57664.1"/>
    <property type="molecule type" value="Genomic_DNA"/>
</dbReference>
<dbReference type="CDD" id="cd16325">
    <property type="entry name" value="LolA"/>
    <property type="match status" value="1"/>
</dbReference>
<dbReference type="HOGENOM" id="CLU_055272_4_0_5"/>
<evidence type="ECO:0000256" key="2">
    <source>
        <dbReference type="SAM" id="SignalP"/>
    </source>
</evidence>
<sequence length="231" mass="25036">MTKLSRAVSRATIKGPLTAFAVGAFSFSSILLSAVSFPSVAHADPAGAHPAAVDEAIAALRAITTMRADFVQTDANGGRLNGTLTMKRPGKIRFQYQPGVPLLIVSDGAALTMIDYEVRQVQRWPIRNSPLGALLDPNKDVARFARLIPTGRPDQVSVAVRDPSHPEYGTLTLQMVRKASAPGGLELDSWITTDAQARRTTVHLMNPQYGIPVNEITFRYRDPNPQNHRAG</sequence>